<evidence type="ECO:0000313" key="1">
    <source>
        <dbReference type="EMBL" id="QNM07241.1"/>
    </source>
</evidence>
<dbReference type="NCBIfam" id="TIGR00099">
    <property type="entry name" value="Cof-subfamily"/>
    <property type="match status" value="1"/>
</dbReference>
<dbReference type="SUPFAM" id="SSF56784">
    <property type="entry name" value="HAD-like"/>
    <property type="match status" value="1"/>
</dbReference>
<keyword evidence="2" id="KW-1185">Reference proteome</keyword>
<dbReference type="Gene3D" id="3.40.50.1000">
    <property type="entry name" value="HAD superfamily/HAD-like"/>
    <property type="match status" value="1"/>
</dbReference>
<evidence type="ECO:0000313" key="2">
    <source>
        <dbReference type="Proteomes" id="UP000515860"/>
    </source>
</evidence>
<dbReference type="NCBIfam" id="TIGR01484">
    <property type="entry name" value="HAD-SF-IIB"/>
    <property type="match status" value="1"/>
</dbReference>
<dbReference type="GO" id="GO:0016791">
    <property type="term" value="F:phosphatase activity"/>
    <property type="evidence" value="ECO:0007669"/>
    <property type="project" value="TreeGrafter"/>
</dbReference>
<dbReference type="Proteomes" id="UP000515860">
    <property type="component" value="Chromosome"/>
</dbReference>
<dbReference type="InterPro" id="IPR000150">
    <property type="entry name" value="Cof"/>
</dbReference>
<dbReference type="InterPro" id="IPR036412">
    <property type="entry name" value="HAD-like_sf"/>
</dbReference>
<accession>A0A7G9G8V9</accession>
<proteinExistence type="predicted"/>
<reference evidence="1 2" key="1">
    <citation type="submission" date="2020-08" db="EMBL/GenBank/DDBJ databases">
        <authorList>
            <person name="Liu C."/>
            <person name="Sun Q."/>
        </authorList>
    </citation>
    <scope>NUCLEOTIDE SEQUENCE [LARGE SCALE GENOMIC DNA]</scope>
    <source>
        <strain evidence="1 2">NSJ-29</strain>
    </source>
</reference>
<protein>
    <submittedName>
        <fullName evidence="1">HAD family phosphatase</fullName>
    </submittedName>
</protein>
<dbReference type="PANTHER" id="PTHR10000:SF8">
    <property type="entry name" value="HAD SUPERFAMILY HYDROLASE-LIKE, TYPE 3"/>
    <property type="match status" value="1"/>
</dbReference>
<dbReference type="KEGG" id="whj:H9Q79_09780"/>
<dbReference type="RefSeq" id="WP_249328184.1">
    <property type="nucleotide sequence ID" value="NZ_CP060635.1"/>
</dbReference>
<name>A0A7G9G8V9_9FIRM</name>
<dbReference type="SFLD" id="SFLDS00003">
    <property type="entry name" value="Haloacid_Dehalogenase"/>
    <property type="match status" value="1"/>
</dbReference>
<dbReference type="PANTHER" id="PTHR10000">
    <property type="entry name" value="PHOSPHOSERINE PHOSPHATASE"/>
    <property type="match status" value="1"/>
</dbReference>
<dbReference type="SFLD" id="SFLDG01140">
    <property type="entry name" value="C2.B:_Phosphomannomutase_and_P"/>
    <property type="match status" value="1"/>
</dbReference>
<sequence>MSIEVKKNIRCIALDLDGTTLSDAKSVSEGNRKALEEAVTRGICVVVASGRALETLPAAVTAIPGIEYAITSNGAAVYRLKDKQCIRRVMLQGEDVDQILEVTKGYFCSYEAFLQGVPYGQKEYVEDPARFGATPYAVQYIQSTRQGVEDIHAFIREHREELDGLDLIVRDEQDRLSLREKLAACGRSLYITSSVPNRIELTSPEAGKASGLCFLLERLGIRPEETAAFGDADNDIDMLKVSGCGIAVANATEGCKAAADCLTKSNQEDGVAYGIREILGIRAGGSDTTRA</sequence>
<dbReference type="InterPro" id="IPR006379">
    <property type="entry name" value="HAD-SF_hydro_IIB"/>
</dbReference>
<dbReference type="AlphaFoldDB" id="A0A7G9G8V9"/>
<organism evidence="1 2">
    <name type="scientific">Wansuia hejianensis</name>
    <dbReference type="NCBI Taxonomy" id="2763667"/>
    <lineage>
        <taxon>Bacteria</taxon>
        <taxon>Bacillati</taxon>
        <taxon>Bacillota</taxon>
        <taxon>Clostridia</taxon>
        <taxon>Lachnospirales</taxon>
        <taxon>Lachnospiraceae</taxon>
        <taxon>Wansuia</taxon>
    </lineage>
</organism>
<dbReference type="EMBL" id="CP060635">
    <property type="protein sequence ID" value="QNM07241.1"/>
    <property type="molecule type" value="Genomic_DNA"/>
</dbReference>
<dbReference type="GO" id="GO:0005829">
    <property type="term" value="C:cytosol"/>
    <property type="evidence" value="ECO:0007669"/>
    <property type="project" value="TreeGrafter"/>
</dbReference>
<dbReference type="InterPro" id="IPR023214">
    <property type="entry name" value="HAD_sf"/>
</dbReference>
<dbReference type="CDD" id="cd07516">
    <property type="entry name" value="HAD_Pase"/>
    <property type="match status" value="1"/>
</dbReference>
<dbReference type="Gene3D" id="3.30.1240.10">
    <property type="match status" value="1"/>
</dbReference>
<gene>
    <name evidence="1" type="ORF">H9Q79_09780</name>
</gene>
<dbReference type="Pfam" id="PF08282">
    <property type="entry name" value="Hydrolase_3"/>
    <property type="match status" value="1"/>
</dbReference>
<dbReference type="GO" id="GO:0000287">
    <property type="term" value="F:magnesium ion binding"/>
    <property type="evidence" value="ECO:0007669"/>
    <property type="project" value="TreeGrafter"/>
</dbReference>